<evidence type="ECO:0000313" key="6">
    <source>
        <dbReference type="EMBL" id="QSE92581.1"/>
    </source>
</evidence>
<evidence type="ECO:0000313" key="7">
    <source>
        <dbReference type="Proteomes" id="UP000662986"/>
    </source>
</evidence>
<dbReference type="Gene3D" id="3.40.309.10">
    <property type="entry name" value="Aldehyde Dehydrogenase, Chain A, domain 2"/>
    <property type="match status" value="1"/>
</dbReference>
<dbReference type="PROSITE" id="PS00687">
    <property type="entry name" value="ALDEHYDE_DEHYDR_GLU"/>
    <property type="match status" value="1"/>
</dbReference>
<feature type="active site" evidence="3">
    <location>
        <position position="259"/>
    </location>
</feature>
<feature type="domain" description="Aldehyde dehydrogenase" evidence="5">
    <location>
        <begin position="20"/>
        <end position="483"/>
    </location>
</feature>
<organism evidence="6 7">
    <name type="scientific">Rhodococcus pseudokoreensis</name>
    <dbReference type="NCBI Taxonomy" id="2811421"/>
    <lineage>
        <taxon>Bacteria</taxon>
        <taxon>Bacillati</taxon>
        <taxon>Actinomycetota</taxon>
        <taxon>Actinomycetes</taxon>
        <taxon>Mycobacteriales</taxon>
        <taxon>Nocardiaceae</taxon>
        <taxon>Rhodococcus</taxon>
    </lineage>
</organism>
<dbReference type="Proteomes" id="UP000662986">
    <property type="component" value="Chromosome"/>
</dbReference>
<dbReference type="InterPro" id="IPR016162">
    <property type="entry name" value="Ald_DH_N"/>
</dbReference>
<dbReference type="RefSeq" id="WP_206009047.1">
    <property type="nucleotide sequence ID" value="NZ_CP070619.1"/>
</dbReference>
<evidence type="ECO:0000256" key="3">
    <source>
        <dbReference type="PROSITE-ProRule" id="PRU10007"/>
    </source>
</evidence>
<dbReference type="InterPro" id="IPR015590">
    <property type="entry name" value="Aldehyde_DH_dom"/>
</dbReference>
<dbReference type="SUPFAM" id="SSF53720">
    <property type="entry name" value="ALDH-like"/>
    <property type="match status" value="1"/>
</dbReference>
<dbReference type="InterPro" id="IPR029510">
    <property type="entry name" value="Ald_DH_CS_GLU"/>
</dbReference>
<evidence type="ECO:0000259" key="5">
    <source>
        <dbReference type="Pfam" id="PF00171"/>
    </source>
</evidence>
<keyword evidence="7" id="KW-1185">Reference proteome</keyword>
<dbReference type="InterPro" id="IPR016161">
    <property type="entry name" value="Ald_DH/histidinol_DH"/>
</dbReference>
<reference evidence="6 7" key="2">
    <citation type="journal article" date="2022" name="Arch. Microbiol.">
        <title>Rhodococcus pseudokoreensis sp. nov. isolated from the rhizosphere of young M26 apple rootstocks.</title>
        <authorList>
            <person name="Kampfer P."/>
            <person name="Glaeser S.P."/>
            <person name="Blom J."/>
            <person name="Wolf J."/>
            <person name="Benning S."/>
            <person name="Schloter M."/>
            <person name="Neumann-Schaal M."/>
        </authorList>
    </citation>
    <scope>NUCLEOTIDE SEQUENCE [LARGE SCALE GENOMIC DNA]</scope>
    <source>
        <strain evidence="6 7">R79</strain>
    </source>
</reference>
<dbReference type="Gene3D" id="3.40.605.10">
    <property type="entry name" value="Aldehyde Dehydrogenase, Chain A, domain 1"/>
    <property type="match status" value="1"/>
</dbReference>
<dbReference type="CDD" id="cd07139">
    <property type="entry name" value="ALDH_AldA-Rv0768"/>
    <property type="match status" value="1"/>
</dbReference>
<comment type="similarity">
    <text evidence="1 4">Belongs to the aldehyde dehydrogenase family.</text>
</comment>
<evidence type="ECO:0000256" key="2">
    <source>
        <dbReference type="ARBA" id="ARBA00023002"/>
    </source>
</evidence>
<proteinExistence type="inferred from homology"/>
<protein>
    <submittedName>
        <fullName evidence="6">Aldehyde dehydrogenase</fullName>
    </submittedName>
</protein>
<sequence>MRSTSVPIAHPDSLFVNGKWVRPESGGGIDVIDPSTEKVYVRVADATEADIDRAVAAARAAFDDGPWPRLTHDERAGYLRAMGAALRARVDDIAQIWPSEMGSTHAVAHAFAGTIGDVYDYYADLAGTFSFEERFDDPPGGGRLALLVREPVGVVGAIVPWNAAINIMAYKIAPALLAGCTVVLKSSPEAPGAGYVMAEIAEQIGLPPGVLNVVTADRGPSERLVRHPGVDKITFTGSLAAGRRIAGIAADRIARITLELGGKSAAVVLDDYDVATAAADIAAYACFLTGQVCSALSRVIVTRGRHDELVDALAAEFAGVTVGDPFDAATGMGPIATRRQLEKVERYVHTGVAEGARLAFGGGRPAGLTRGWFFEPTVLAEVDNAATVAREEIFGPVLSVIAADNEEHALELANDTDFGLNNSVFTHDPDRAYAVARRLRSGTVGHNVFRSDMRIGFGGFKQSGIGREGGVDGLRPFLENKTVILDAVPAHIPTLDPADDGSTR</sequence>
<dbReference type="EMBL" id="CP070619">
    <property type="protein sequence ID" value="QSE92581.1"/>
    <property type="molecule type" value="Genomic_DNA"/>
</dbReference>
<dbReference type="Pfam" id="PF00171">
    <property type="entry name" value="Aldedh"/>
    <property type="match status" value="1"/>
</dbReference>
<evidence type="ECO:0000256" key="4">
    <source>
        <dbReference type="RuleBase" id="RU003345"/>
    </source>
</evidence>
<dbReference type="PANTHER" id="PTHR42804">
    <property type="entry name" value="ALDEHYDE DEHYDROGENASE"/>
    <property type="match status" value="1"/>
</dbReference>
<name>A0A974W7K1_9NOCA</name>
<reference evidence="6 7" key="1">
    <citation type="journal article" date="2021" name="Microbiol. Resour. Announc.">
        <title>Complete Genome Sequences of Two Rhodococcus sp. Strains with Large and Linear Chromosomes, Isolated from Apple Rhizosphere.</title>
        <authorList>
            <person name="Benning S."/>
            <person name="Brugnone N."/>
            <person name="Siani R."/>
            <person name="Kublik S."/>
            <person name="Schloter M."/>
            <person name="Rad V."/>
        </authorList>
    </citation>
    <scope>NUCLEOTIDE SEQUENCE [LARGE SCALE GENOMIC DNA]</scope>
    <source>
        <strain evidence="6 7">R79</strain>
    </source>
</reference>
<dbReference type="InterPro" id="IPR016163">
    <property type="entry name" value="Ald_DH_C"/>
</dbReference>
<keyword evidence="2 4" id="KW-0560">Oxidoreductase</keyword>
<accession>A0A974W7K1</accession>
<gene>
    <name evidence="6" type="ORF">JWS13_30215</name>
</gene>
<dbReference type="PANTHER" id="PTHR42804:SF1">
    <property type="entry name" value="ALDEHYDE DEHYDROGENASE-RELATED"/>
    <property type="match status" value="1"/>
</dbReference>
<evidence type="ECO:0000256" key="1">
    <source>
        <dbReference type="ARBA" id="ARBA00009986"/>
    </source>
</evidence>